<dbReference type="InterPro" id="IPR033721">
    <property type="entry name" value="ProRS_core_arch_euk"/>
</dbReference>
<dbReference type="SUPFAM" id="SSF55681">
    <property type="entry name" value="Class II aaRS and biotin synthetases"/>
    <property type="match status" value="1"/>
</dbReference>
<dbReference type="InterPro" id="IPR006195">
    <property type="entry name" value="aa-tRNA-synth_II"/>
</dbReference>
<dbReference type="NCBIfam" id="TIGR00408">
    <property type="entry name" value="proS_fam_I"/>
    <property type="match status" value="1"/>
</dbReference>
<dbReference type="EMBL" id="JABUOH010000030">
    <property type="protein sequence ID" value="NWN45699.1"/>
    <property type="molecule type" value="Genomic_DNA"/>
</dbReference>
<dbReference type="InterPro" id="IPR017449">
    <property type="entry name" value="Pro-tRNA_synth_II"/>
</dbReference>
<dbReference type="GO" id="GO:0017101">
    <property type="term" value="C:aminoacyl-tRNA synthetase multienzyme complex"/>
    <property type="evidence" value="ECO:0007669"/>
    <property type="project" value="TreeGrafter"/>
</dbReference>
<comment type="domain">
    <text evidence="8">Consists of three domains: the N-terminal catalytic domain, the anticodon-binding domain and the C-terminal extension.</text>
</comment>
<comment type="caution">
    <text evidence="10">The sequence shown here is derived from an EMBL/GenBank/DDBJ whole genome shotgun (WGS) entry which is preliminary data.</text>
</comment>
<dbReference type="InterPro" id="IPR045864">
    <property type="entry name" value="aa-tRNA-synth_II/BPL/LPL"/>
</dbReference>
<keyword evidence="2 8" id="KW-0436">Ligase</keyword>
<dbReference type="AlphaFoldDB" id="A0A851HJT7"/>
<evidence type="ECO:0000256" key="2">
    <source>
        <dbReference type="ARBA" id="ARBA00022598"/>
    </source>
</evidence>
<dbReference type="RefSeq" id="WP_178734099.1">
    <property type="nucleotide sequence ID" value="NZ_JABUOH010000030.1"/>
</dbReference>
<dbReference type="PANTHER" id="PTHR43382">
    <property type="entry name" value="PROLYL-TRNA SYNTHETASE"/>
    <property type="match status" value="1"/>
</dbReference>
<dbReference type="GO" id="GO:0005524">
    <property type="term" value="F:ATP binding"/>
    <property type="evidence" value="ECO:0007669"/>
    <property type="project" value="UniProtKB-UniRule"/>
</dbReference>
<comment type="function">
    <text evidence="8">Catalyzes the attachment of proline to tRNA(Pro) in a two-step reaction: proline is first activated by ATP to form Pro-AMP and then transferred to the acceptor end of tRNA(Pro).</text>
</comment>
<evidence type="ECO:0000313" key="11">
    <source>
        <dbReference type="Proteomes" id="UP000568109"/>
    </source>
</evidence>
<evidence type="ECO:0000256" key="8">
    <source>
        <dbReference type="HAMAP-Rule" id="MF_01571"/>
    </source>
</evidence>
<dbReference type="Gene3D" id="3.30.930.10">
    <property type="entry name" value="Bira Bifunctional Protein, Domain 2"/>
    <property type="match status" value="1"/>
</dbReference>
<dbReference type="CDD" id="cd00778">
    <property type="entry name" value="ProRS_core_arch_euk"/>
    <property type="match status" value="1"/>
</dbReference>
<dbReference type="GO" id="GO:0005737">
    <property type="term" value="C:cytoplasm"/>
    <property type="evidence" value="ECO:0007669"/>
    <property type="project" value="UniProtKB-SubCell"/>
</dbReference>
<dbReference type="SMART" id="SM00946">
    <property type="entry name" value="ProRS-C_1"/>
    <property type="match status" value="1"/>
</dbReference>
<dbReference type="GO" id="GO:0006433">
    <property type="term" value="P:prolyl-tRNA aminoacylation"/>
    <property type="evidence" value="ECO:0007669"/>
    <property type="project" value="UniProtKB-UniRule"/>
</dbReference>
<evidence type="ECO:0000256" key="6">
    <source>
        <dbReference type="ARBA" id="ARBA00023146"/>
    </source>
</evidence>
<comment type="subunit">
    <text evidence="8">Homodimer.</text>
</comment>
<dbReference type="InterPro" id="IPR016061">
    <property type="entry name" value="Pro-tRNA_ligase_II_C"/>
</dbReference>
<dbReference type="PROSITE" id="PS50862">
    <property type="entry name" value="AA_TRNA_LIGASE_II"/>
    <property type="match status" value="1"/>
</dbReference>
<dbReference type="Pfam" id="PF00587">
    <property type="entry name" value="tRNA-synt_2b"/>
    <property type="match status" value="1"/>
</dbReference>
<dbReference type="InterPro" id="IPR036621">
    <property type="entry name" value="Anticodon-bd_dom_sf"/>
</dbReference>
<name>A0A851HJT7_9MOLU</name>
<proteinExistence type="inferred from homology"/>
<dbReference type="Pfam" id="PF03129">
    <property type="entry name" value="HGTP_anticodon"/>
    <property type="match status" value="1"/>
</dbReference>
<organism evidence="10 11">
    <name type="scientific">Candidatus Phytoplasma pruni</name>
    <dbReference type="NCBI Taxonomy" id="479893"/>
    <lineage>
        <taxon>Bacteria</taxon>
        <taxon>Bacillati</taxon>
        <taxon>Mycoplasmatota</taxon>
        <taxon>Mollicutes</taxon>
        <taxon>Acholeplasmatales</taxon>
        <taxon>Acholeplasmataceae</taxon>
        <taxon>Candidatus Phytoplasma</taxon>
        <taxon>16SrIII (X-disease group)</taxon>
    </lineage>
</organism>
<accession>A0A851HJT7</accession>
<evidence type="ECO:0000256" key="3">
    <source>
        <dbReference type="ARBA" id="ARBA00022741"/>
    </source>
</evidence>
<protein>
    <recommendedName>
        <fullName evidence="8">Proline--tRNA ligase</fullName>
        <ecNumber evidence="8">6.1.1.15</ecNumber>
    </recommendedName>
    <alternativeName>
        <fullName evidence="8">Prolyl-tRNA synthetase</fullName>
        <shortName evidence="8">ProRS</shortName>
    </alternativeName>
</protein>
<evidence type="ECO:0000256" key="7">
    <source>
        <dbReference type="ARBA" id="ARBA00047671"/>
    </source>
</evidence>
<keyword evidence="4 8" id="KW-0067">ATP-binding</keyword>
<keyword evidence="1 8" id="KW-0963">Cytoplasm</keyword>
<gene>
    <name evidence="8" type="primary">proS</name>
    <name evidence="10" type="ORF">HR065_01190</name>
</gene>
<keyword evidence="3 8" id="KW-0547">Nucleotide-binding</keyword>
<comment type="similarity">
    <text evidence="8">Belongs to the class-II aminoacyl-tRNA synthetase family. ProS type 3 subfamily.</text>
</comment>
<dbReference type="InterPro" id="IPR004154">
    <property type="entry name" value="Anticodon-bd"/>
</dbReference>
<dbReference type="Gene3D" id="3.40.50.800">
    <property type="entry name" value="Anticodon-binding domain"/>
    <property type="match status" value="1"/>
</dbReference>
<dbReference type="SUPFAM" id="SSF52954">
    <property type="entry name" value="Class II aaRS ABD-related"/>
    <property type="match status" value="1"/>
</dbReference>
<feature type="domain" description="Aminoacyl-transfer RNA synthetases class-II family profile" evidence="9">
    <location>
        <begin position="44"/>
        <end position="285"/>
    </location>
</feature>
<evidence type="ECO:0000259" key="9">
    <source>
        <dbReference type="PROSITE" id="PS50862"/>
    </source>
</evidence>
<dbReference type="InterPro" id="IPR004499">
    <property type="entry name" value="Pro-tRNA-ligase_IIa_arc-type"/>
</dbReference>
<evidence type="ECO:0000313" key="10">
    <source>
        <dbReference type="EMBL" id="NWN45699.1"/>
    </source>
</evidence>
<comment type="subcellular location">
    <subcellularLocation>
        <location evidence="8">Cytoplasm</location>
    </subcellularLocation>
</comment>
<keyword evidence="6 8" id="KW-0030">Aminoacyl-tRNA synthetase</keyword>
<dbReference type="InterPro" id="IPR002314">
    <property type="entry name" value="aa-tRNA-synt_IIb"/>
</dbReference>
<keyword evidence="11" id="KW-1185">Reference proteome</keyword>
<dbReference type="InterPro" id="IPR002316">
    <property type="entry name" value="Pro-tRNA-ligase_IIa"/>
</dbReference>
<dbReference type="Proteomes" id="UP000568109">
    <property type="component" value="Unassembled WGS sequence"/>
</dbReference>
<dbReference type="HAMAP" id="MF_01571">
    <property type="entry name" value="Pro_tRNA_synth_type3"/>
    <property type="match status" value="1"/>
</dbReference>
<reference evidence="10 11" key="1">
    <citation type="submission" date="2020-06" db="EMBL/GenBank/DDBJ databases">
        <title>Draft genome sequence of Candidatus Phytoplasma pruni (X-disease group, subgroup 16SrIII-B) strain ChTDIII from Argentina.</title>
        <authorList>
            <person name="Fernandez F.D."/>
            <person name="Zuebert C."/>
            <person name="Huettel B."/>
            <person name="Kube M."/>
            <person name="Conci L.R."/>
        </authorList>
    </citation>
    <scope>NUCLEOTIDE SEQUENCE [LARGE SCALE GENOMIC DNA]</scope>
    <source>
        <strain evidence="10 11">ChTDIII</strain>
    </source>
</reference>
<dbReference type="SUPFAM" id="SSF64586">
    <property type="entry name" value="C-terminal domain of ProRS"/>
    <property type="match status" value="1"/>
</dbReference>
<sequence length="474" mass="55152">MNVKKLVKEVSFRNENFSQWYTDVCLKSELIDYSDVKGFFIYLPYGYALWEMIQQFMNQELKKTNHQNVYFPLVFTENLFQKEQQHIEGFAPEAMTISKIGDKTLPEKLIIRPTSEVLFSQYYAKKIVSYRDLPKLFNQWCSVVRWEKTNKLFLRSKEFLWQEGHTVHATKEEALQESFDILNLYKKLGQELLAIPFVSGKKTEKEKFKGAEVTYSIEALMYDGQALQAGTSHYLGTKFSEAFEITFQDANLQKQFAHQTSWGISTRLIGALIMVHGDDEGLVMPPYIAPVQIVIVPLQMKNEQVVKKAHLLYQQLSTAYRVEIDLQNKNIGWKFSNHELKGIPLRIEIGKKELENGELTLFIRHNSTKIKLAEKDLLKEIPLLLKKIHQEMYQKASDHVKNNTYQAKTYDEFKQHLQKTGYIKMSVYENEAEEIIKKETGATARVILDEPLITEICPVTNKKANQTVLFARAY</sequence>
<dbReference type="PRINTS" id="PR01046">
    <property type="entry name" value="TRNASYNTHPRO"/>
</dbReference>
<dbReference type="Pfam" id="PF09180">
    <property type="entry name" value="ProRS-C_1"/>
    <property type="match status" value="1"/>
</dbReference>
<dbReference type="Gene3D" id="3.30.110.30">
    <property type="entry name" value="C-terminal domain of ProRS"/>
    <property type="match status" value="1"/>
</dbReference>
<evidence type="ECO:0000256" key="5">
    <source>
        <dbReference type="ARBA" id="ARBA00022917"/>
    </source>
</evidence>
<evidence type="ECO:0000256" key="1">
    <source>
        <dbReference type="ARBA" id="ARBA00022490"/>
    </source>
</evidence>
<dbReference type="PANTHER" id="PTHR43382:SF2">
    <property type="entry name" value="BIFUNCTIONAL GLUTAMATE_PROLINE--TRNA LIGASE"/>
    <property type="match status" value="1"/>
</dbReference>
<keyword evidence="5 8" id="KW-0648">Protein biosynthesis</keyword>
<evidence type="ECO:0000256" key="4">
    <source>
        <dbReference type="ARBA" id="ARBA00022840"/>
    </source>
</evidence>
<comment type="catalytic activity">
    <reaction evidence="7 8">
        <text>tRNA(Pro) + L-proline + ATP = L-prolyl-tRNA(Pro) + AMP + diphosphate</text>
        <dbReference type="Rhea" id="RHEA:14305"/>
        <dbReference type="Rhea" id="RHEA-COMP:9700"/>
        <dbReference type="Rhea" id="RHEA-COMP:9702"/>
        <dbReference type="ChEBI" id="CHEBI:30616"/>
        <dbReference type="ChEBI" id="CHEBI:33019"/>
        <dbReference type="ChEBI" id="CHEBI:60039"/>
        <dbReference type="ChEBI" id="CHEBI:78442"/>
        <dbReference type="ChEBI" id="CHEBI:78532"/>
        <dbReference type="ChEBI" id="CHEBI:456215"/>
        <dbReference type="EC" id="6.1.1.15"/>
    </reaction>
</comment>
<dbReference type="GO" id="GO:0004827">
    <property type="term" value="F:proline-tRNA ligase activity"/>
    <property type="evidence" value="ECO:0007669"/>
    <property type="project" value="UniProtKB-UniRule"/>
</dbReference>
<dbReference type="FunFam" id="3.30.930.10:FF:000037">
    <property type="entry name" value="Proline--tRNA ligase"/>
    <property type="match status" value="1"/>
</dbReference>
<dbReference type="EC" id="6.1.1.15" evidence="8"/>